<evidence type="ECO:0000313" key="5">
    <source>
        <dbReference type="EMBL" id="BAY86122.1"/>
    </source>
</evidence>
<proteinExistence type="predicted"/>
<gene>
    <name evidence="5" type="ORF">NIES267_56280</name>
</gene>
<evidence type="ECO:0000256" key="1">
    <source>
        <dbReference type="ARBA" id="ARBA00004442"/>
    </source>
</evidence>
<keyword evidence="2" id="KW-0472">Membrane</keyword>
<dbReference type="SUPFAM" id="SSF56935">
    <property type="entry name" value="Porins"/>
    <property type="match status" value="1"/>
</dbReference>
<sequence>MKWDVSEQFLVSGGLRHERFEFSVDEFTPLLDNNVGPSVPSAELDFDDTVFNIGAVYKATPNVSLFANFAQGYSVPQLFRVLNFLPVGFTIENDVGFLQPQKVDIYFAV</sequence>
<evidence type="ECO:0000259" key="4">
    <source>
        <dbReference type="Pfam" id="PF00593"/>
    </source>
</evidence>
<dbReference type="GO" id="GO:0009279">
    <property type="term" value="C:cell outer membrane"/>
    <property type="evidence" value="ECO:0007669"/>
    <property type="project" value="UniProtKB-SubCell"/>
</dbReference>
<dbReference type="Pfam" id="PF00593">
    <property type="entry name" value="TonB_dep_Rec_b-barrel"/>
    <property type="match status" value="1"/>
</dbReference>
<organism evidence="5 6">
    <name type="scientific">Calothrix parasitica NIES-267</name>
    <dbReference type="NCBI Taxonomy" id="1973488"/>
    <lineage>
        <taxon>Bacteria</taxon>
        <taxon>Bacillati</taxon>
        <taxon>Cyanobacteriota</taxon>
        <taxon>Cyanophyceae</taxon>
        <taxon>Nostocales</taxon>
        <taxon>Calotrichaceae</taxon>
        <taxon>Calothrix</taxon>
    </lineage>
</organism>
<dbReference type="InterPro" id="IPR000531">
    <property type="entry name" value="Beta-barrel_TonB"/>
</dbReference>
<protein>
    <submittedName>
        <fullName evidence="5">Ferric aerobactin receptor</fullName>
    </submittedName>
</protein>
<keyword evidence="5" id="KW-0675">Receptor</keyword>
<dbReference type="EMBL" id="AP018227">
    <property type="protein sequence ID" value="BAY86122.1"/>
    <property type="molecule type" value="Genomic_DNA"/>
</dbReference>
<evidence type="ECO:0000313" key="6">
    <source>
        <dbReference type="Proteomes" id="UP000218418"/>
    </source>
</evidence>
<keyword evidence="3" id="KW-0998">Cell outer membrane</keyword>
<evidence type="ECO:0000256" key="2">
    <source>
        <dbReference type="ARBA" id="ARBA00023136"/>
    </source>
</evidence>
<accession>A0A1Z4LY20</accession>
<keyword evidence="6" id="KW-1185">Reference proteome</keyword>
<reference evidence="5 6" key="1">
    <citation type="submission" date="2017-06" db="EMBL/GenBank/DDBJ databases">
        <title>Genome sequencing of cyanobaciteial culture collection at National Institute for Environmental Studies (NIES).</title>
        <authorList>
            <person name="Hirose Y."/>
            <person name="Shimura Y."/>
            <person name="Fujisawa T."/>
            <person name="Nakamura Y."/>
            <person name="Kawachi M."/>
        </authorList>
    </citation>
    <scope>NUCLEOTIDE SEQUENCE [LARGE SCALE GENOMIC DNA]</scope>
    <source>
        <strain evidence="5 6">NIES-267</strain>
    </source>
</reference>
<dbReference type="InterPro" id="IPR036942">
    <property type="entry name" value="Beta-barrel_TonB_sf"/>
</dbReference>
<evidence type="ECO:0000256" key="3">
    <source>
        <dbReference type="ARBA" id="ARBA00023237"/>
    </source>
</evidence>
<comment type="subcellular location">
    <subcellularLocation>
        <location evidence="1">Cell outer membrane</location>
    </subcellularLocation>
</comment>
<name>A0A1Z4LY20_9CYAN</name>
<dbReference type="Proteomes" id="UP000218418">
    <property type="component" value="Chromosome"/>
</dbReference>
<feature type="domain" description="TonB-dependent receptor-like beta-barrel" evidence="4">
    <location>
        <begin position="3"/>
        <end position="103"/>
    </location>
</feature>
<dbReference type="Gene3D" id="2.40.170.20">
    <property type="entry name" value="TonB-dependent receptor, beta-barrel domain"/>
    <property type="match status" value="1"/>
</dbReference>
<dbReference type="AlphaFoldDB" id="A0A1Z4LY20"/>